<dbReference type="Proteomes" id="UP000499080">
    <property type="component" value="Unassembled WGS sequence"/>
</dbReference>
<dbReference type="AlphaFoldDB" id="A0A4Y2J793"/>
<organism evidence="1 2">
    <name type="scientific">Araneus ventricosus</name>
    <name type="common">Orbweaver spider</name>
    <name type="synonym">Epeira ventricosa</name>
    <dbReference type="NCBI Taxonomy" id="182803"/>
    <lineage>
        <taxon>Eukaryota</taxon>
        <taxon>Metazoa</taxon>
        <taxon>Ecdysozoa</taxon>
        <taxon>Arthropoda</taxon>
        <taxon>Chelicerata</taxon>
        <taxon>Arachnida</taxon>
        <taxon>Araneae</taxon>
        <taxon>Araneomorphae</taxon>
        <taxon>Entelegynae</taxon>
        <taxon>Araneoidea</taxon>
        <taxon>Araneidae</taxon>
        <taxon>Araneus</taxon>
    </lineage>
</organism>
<evidence type="ECO:0000313" key="1">
    <source>
        <dbReference type="EMBL" id="GBM85880.1"/>
    </source>
</evidence>
<protein>
    <submittedName>
        <fullName evidence="1">Uncharacterized protein</fullName>
    </submittedName>
</protein>
<name>A0A4Y2J793_ARAVE</name>
<gene>
    <name evidence="1" type="ORF">AVEN_156522_1</name>
</gene>
<comment type="caution">
    <text evidence="1">The sequence shown here is derived from an EMBL/GenBank/DDBJ whole genome shotgun (WGS) entry which is preliminary data.</text>
</comment>
<keyword evidence="2" id="KW-1185">Reference proteome</keyword>
<evidence type="ECO:0000313" key="2">
    <source>
        <dbReference type="Proteomes" id="UP000499080"/>
    </source>
</evidence>
<proteinExistence type="predicted"/>
<accession>A0A4Y2J793</accession>
<dbReference type="EMBL" id="BGPR01109421">
    <property type="protein sequence ID" value="GBM85880.1"/>
    <property type="molecule type" value="Genomic_DNA"/>
</dbReference>
<sequence>MSCRFPSTLVVGKRHLQRFLLPIWDGGYRPRPWRPFWPLGDHFGYLATNLATILVTWRNTWRLGDKFGDFGAKIKVLKNTRIFSIPLLGAETRLGAETNLLDDSM</sequence>
<reference evidence="1 2" key="1">
    <citation type="journal article" date="2019" name="Sci. Rep.">
        <title>Orb-weaving spider Araneus ventricosus genome elucidates the spidroin gene catalogue.</title>
        <authorList>
            <person name="Kono N."/>
            <person name="Nakamura H."/>
            <person name="Ohtoshi R."/>
            <person name="Moran D.A.P."/>
            <person name="Shinohara A."/>
            <person name="Yoshida Y."/>
            <person name="Fujiwara M."/>
            <person name="Mori M."/>
            <person name="Tomita M."/>
            <person name="Arakawa K."/>
        </authorList>
    </citation>
    <scope>NUCLEOTIDE SEQUENCE [LARGE SCALE GENOMIC DNA]</scope>
</reference>